<name>A0A212M209_9FIRM</name>
<dbReference type="AlphaFoldDB" id="A0A212M209"/>
<reference evidence="3" key="1">
    <citation type="submission" date="2016-08" db="EMBL/GenBank/DDBJ databases">
        <authorList>
            <person name="Seilhamer J.J."/>
        </authorList>
    </citation>
    <scope>NUCLEOTIDE SEQUENCE</scope>
    <source>
        <strain evidence="3">86</strain>
    </source>
</reference>
<gene>
    <name evidence="3" type="ORF">KL86SPO_70557</name>
</gene>
<sequence>MNTPGTAAAAAAAYFRSRRGFDRLLTLFIKKYQSLGRLAGRITLTKPSPEEVQALAAFFRLNCDNKSSITISFAQFAAALEQTRFAGADILDIFKYYSRAKLMTNQEMNAQAETARCHFIDTLRSQYINRHCHIWLNAVYHKTPGTRRAQAAYERGAPDNQNLFTITLQALSNLPESYERLPLFAGRIAGNPHALDTTAPAGRLFLEALKLLSQQSCRPETKQVSLPSPAEEEAELLYSFHLLRDDLLNFVTCSGLTAFKETAGNNRELPYWREAWHTGAILNVPLRELVTLSQLLPARLPPGRKNVYIVENSGVCSTIIDYFTGKSLPLPPLLCTHGNFKLASWAAIDRLIAGDCLLHYSGDFDPEGLLMADRLLSRHPRQVKLWRYSAADYANCLKNTGEITAISESRCKKLAAITSPVLADMVQVLRSTKQAGYQEALVTTLIQDMLL</sequence>
<dbReference type="EMBL" id="FMJE01000007">
    <property type="protein sequence ID" value="SCM83699.1"/>
    <property type="molecule type" value="Genomic_DNA"/>
</dbReference>
<evidence type="ECO:0000313" key="3">
    <source>
        <dbReference type="EMBL" id="SCM83699.1"/>
    </source>
</evidence>
<evidence type="ECO:0008006" key="4">
    <source>
        <dbReference type="Google" id="ProtNLM"/>
    </source>
</evidence>
<dbReference type="InterPro" id="IPR024466">
    <property type="entry name" value="CHP02679_N"/>
</dbReference>
<dbReference type="Pfam" id="PF11796">
    <property type="entry name" value="DUF3323"/>
    <property type="match status" value="1"/>
</dbReference>
<accession>A0A212M209</accession>
<feature type="domain" description="DUF2399" evidence="1">
    <location>
        <begin position="284"/>
        <end position="449"/>
    </location>
</feature>
<dbReference type="RefSeq" id="WP_288186061.1">
    <property type="nucleotide sequence ID" value="NZ_LT608335.1"/>
</dbReference>
<evidence type="ECO:0000259" key="1">
    <source>
        <dbReference type="Pfam" id="PF09664"/>
    </source>
</evidence>
<organism evidence="3">
    <name type="scientific">uncultured Sporomusa sp</name>
    <dbReference type="NCBI Taxonomy" id="307249"/>
    <lineage>
        <taxon>Bacteria</taxon>
        <taxon>Bacillati</taxon>
        <taxon>Bacillota</taxon>
        <taxon>Negativicutes</taxon>
        <taxon>Selenomonadales</taxon>
        <taxon>Sporomusaceae</taxon>
        <taxon>Sporomusa</taxon>
        <taxon>environmental samples</taxon>
    </lineage>
</organism>
<dbReference type="NCBIfam" id="TIGR02679">
    <property type="entry name" value="TIGR02679 family protein"/>
    <property type="match status" value="1"/>
</dbReference>
<proteinExistence type="predicted"/>
<evidence type="ECO:0000259" key="2">
    <source>
        <dbReference type="Pfam" id="PF11796"/>
    </source>
</evidence>
<dbReference type="InterPro" id="IPR013495">
    <property type="entry name" value="CHP02679"/>
</dbReference>
<dbReference type="Pfam" id="PF09664">
    <property type="entry name" value="DUF2399"/>
    <property type="match status" value="1"/>
</dbReference>
<protein>
    <recommendedName>
        <fullName evidence="4">TIGR02679 family protein</fullName>
    </recommendedName>
</protein>
<feature type="domain" description="Conserved hypothetical protein CHP02679 N terminus" evidence="2">
    <location>
        <begin position="39"/>
        <end position="257"/>
    </location>
</feature>
<dbReference type="InterPro" id="IPR024465">
    <property type="entry name" value="DUF2399"/>
</dbReference>